<feature type="compositionally biased region" description="Low complexity" evidence="1">
    <location>
        <begin position="19"/>
        <end position="32"/>
    </location>
</feature>
<comment type="caution">
    <text evidence="3">The sequence shown here is derived from an EMBL/GenBank/DDBJ whole genome shotgun (WGS) entry which is preliminary data.</text>
</comment>
<accession>A0A9W9A2K6</accession>
<proteinExistence type="predicted"/>
<dbReference type="Proteomes" id="UP001150266">
    <property type="component" value="Unassembled WGS sequence"/>
</dbReference>
<dbReference type="InterPro" id="IPR046522">
    <property type="entry name" value="DUF6699"/>
</dbReference>
<name>A0A9W9A2K6_9AGAR</name>
<feature type="region of interest" description="Disordered" evidence="1">
    <location>
        <begin position="19"/>
        <end position="42"/>
    </location>
</feature>
<feature type="domain" description="DUF6699" evidence="2">
    <location>
        <begin position="61"/>
        <end position="187"/>
    </location>
</feature>
<dbReference type="EMBL" id="JAOTPV010000018">
    <property type="protein sequence ID" value="KAJ4472971.1"/>
    <property type="molecule type" value="Genomic_DNA"/>
</dbReference>
<evidence type="ECO:0000313" key="3">
    <source>
        <dbReference type="EMBL" id="KAJ4472971.1"/>
    </source>
</evidence>
<gene>
    <name evidence="3" type="ORF">J3R30DRAFT_3406763</name>
</gene>
<evidence type="ECO:0000313" key="4">
    <source>
        <dbReference type="Proteomes" id="UP001150266"/>
    </source>
</evidence>
<organism evidence="3 4">
    <name type="scientific">Lentinula aciculospora</name>
    <dbReference type="NCBI Taxonomy" id="153920"/>
    <lineage>
        <taxon>Eukaryota</taxon>
        <taxon>Fungi</taxon>
        <taxon>Dikarya</taxon>
        <taxon>Basidiomycota</taxon>
        <taxon>Agaricomycotina</taxon>
        <taxon>Agaricomycetes</taxon>
        <taxon>Agaricomycetidae</taxon>
        <taxon>Agaricales</taxon>
        <taxon>Marasmiineae</taxon>
        <taxon>Omphalotaceae</taxon>
        <taxon>Lentinula</taxon>
    </lineage>
</organism>
<evidence type="ECO:0000256" key="1">
    <source>
        <dbReference type="SAM" id="MobiDB-lite"/>
    </source>
</evidence>
<evidence type="ECO:0000259" key="2">
    <source>
        <dbReference type="Pfam" id="PF20415"/>
    </source>
</evidence>
<dbReference type="AlphaFoldDB" id="A0A9W9A2K6"/>
<sequence>MPEKTVHWASSNEFYYASPNNSPTSSSSGSPGPMTPPPGLPGVASIHENLRFKRNLGFINDLLYDPTEGSLDSELLDELATIPPVAHLSVVSSALPFVLHIREPKEGMGITIGDLLRRLHLVLQEKATQDLERERPETRKAILEAFDKRCDKLMEHSVALASQEKDAGPRRIDYLQGRSVFAGFSVTSNDSDHLTLRLHVRFMHDTASGTDLGL</sequence>
<dbReference type="OrthoDB" id="3144234at2759"/>
<dbReference type="Pfam" id="PF20415">
    <property type="entry name" value="DUF6699"/>
    <property type="match status" value="1"/>
</dbReference>
<reference evidence="3" key="1">
    <citation type="submission" date="2022-08" db="EMBL/GenBank/DDBJ databases">
        <title>A Global Phylogenomic Analysis of the Shiitake Genus Lentinula.</title>
        <authorList>
            <consortium name="DOE Joint Genome Institute"/>
            <person name="Sierra-Patev S."/>
            <person name="Min B."/>
            <person name="Naranjo-Ortiz M."/>
            <person name="Looney B."/>
            <person name="Konkel Z."/>
            <person name="Slot J.C."/>
            <person name="Sakamoto Y."/>
            <person name="Steenwyk J.L."/>
            <person name="Rokas A."/>
            <person name="Carro J."/>
            <person name="Camarero S."/>
            <person name="Ferreira P."/>
            <person name="Molpeceres G."/>
            <person name="Ruiz-Duenas F.J."/>
            <person name="Serrano A."/>
            <person name="Henrissat B."/>
            <person name="Drula E."/>
            <person name="Hughes K.W."/>
            <person name="Mata J.L."/>
            <person name="Ishikawa N.K."/>
            <person name="Vargas-Isla R."/>
            <person name="Ushijima S."/>
            <person name="Smith C.A."/>
            <person name="Ahrendt S."/>
            <person name="Andreopoulos W."/>
            <person name="He G."/>
            <person name="Labutti K."/>
            <person name="Lipzen A."/>
            <person name="Ng V."/>
            <person name="Riley R."/>
            <person name="Sandor L."/>
            <person name="Barry K."/>
            <person name="Martinez A.T."/>
            <person name="Xiao Y."/>
            <person name="Gibbons J.G."/>
            <person name="Terashima K."/>
            <person name="Grigoriev I.V."/>
            <person name="Hibbett D.S."/>
        </authorList>
    </citation>
    <scope>NUCLEOTIDE SEQUENCE</scope>
    <source>
        <strain evidence="3">JLM2183</strain>
    </source>
</reference>
<protein>
    <recommendedName>
        <fullName evidence="2">DUF6699 domain-containing protein</fullName>
    </recommendedName>
</protein>
<keyword evidence="4" id="KW-1185">Reference proteome</keyword>